<dbReference type="PANTHER" id="PTHR30188">
    <property type="entry name" value="ABC TRANSPORTER PERMEASE PROTEIN-RELATED"/>
    <property type="match status" value="1"/>
</dbReference>
<dbReference type="PANTHER" id="PTHR30188:SF4">
    <property type="entry name" value="PROTEIN TRIGALACTOSYLDIACYLGLYCEROL 1, CHLOROPLASTIC"/>
    <property type="match status" value="1"/>
</dbReference>
<dbReference type="InterPro" id="IPR030802">
    <property type="entry name" value="Permease_MalE"/>
</dbReference>
<organism evidence="2 3">
    <name type="scientific">Mycobacterium shimoidei</name>
    <dbReference type="NCBI Taxonomy" id="29313"/>
    <lineage>
        <taxon>Bacteria</taxon>
        <taxon>Bacillati</taxon>
        <taxon>Actinomycetota</taxon>
        <taxon>Actinomycetes</taxon>
        <taxon>Mycobacteriales</taxon>
        <taxon>Mycobacteriaceae</taxon>
        <taxon>Mycobacterium</taxon>
    </lineage>
</organism>
<feature type="transmembrane region" description="Helical" evidence="1">
    <location>
        <begin position="103"/>
        <end position="126"/>
    </location>
</feature>
<feature type="transmembrane region" description="Helical" evidence="1">
    <location>
        <begin position="202"/>
        <end position="222"/>
    </location>
</feature>
<gene>
    <name evidence="2" type="ORF">MSP7336_00902</name>
</gene>
<dbReference type="Pfam" id="PF02405">
    <property type="entry name" value="MlaE"/>
    <property type="match status" value="1"/>
</dbReference>
<reference evidence="2 3" key="1">
    <citation type="submission" date="2018-05" db="EMBL/GenBank/DDBJ databases">
        <authorList>
            <consortium name="IHU Genomes"/>
        </authorList>
    </citation>
    <scope>NUCLEOTIDE SEQUENCE [LARGE SCALE GENOMIC DNA]</scope>
    <source>
        <strain evidence="2 3">P7336</strain>
    </source>
</reference>
<keyword evidence="1" id="KW-0812">Transmembrane</keyword>
<evidence type="ECO:0000313" key="2">
    <source>
        <dbReference type="EMBL" id="SRX92676.1"/>
    </source>
</evidence>
<keyword evidence="1" id="KW-1133">Transmembrane helix</keyword>
<evidence type="ECO:0008006" key="4">
    <source>
        <dbReference type="Google" id="ProtNLM"/>
    </source>
</evidence>
<dbReference type="GO" id="GO:0005548">
    <property type="term" value="F:phospholipid transporter activity"/>
    <property type="evidence" value="ECO:0007669"/>
    <property type="project" value="TreeGrafter"/>
</dbReference>
<name>A0A1E3TLV3_MYCSH</name>
<feature type="transmembrane region" description="Helical" evidence="1">
    <location>
        <begin position="242"/>
        <end position="263"/>
    </location>
</feature>
<dbReference type="EMBL" id="UEGW01000001">
    <property type="protein sequence ID" value="SRX92676.1"/>
    <property type="molecule type" value="Genomic_DNA"/>
</dbReference>
<dbReference type="STRING" id="29313.BHQ16_01605"/>
<accession>A0A1E3TLV3</accession>
<evidence type="ECO:0000313" key="3">
    <source>
        <dbReference type="Proteomes" id="UP000252015"/>
    </source>
</evidence>
<evidence type="ECO:0000256" key="1">
    <source>
        <dbReference type="SAM" id="Phobius"/>
    </source>
</evidence>
<keyword evidence="3" id="KW-1185">Reference proteome</keyword>
<protein>
    <recommendedName>
        <fullName evidence="4">ABC transporter permease</fullName>
    </recommendedName>
</protein>
<feature type="transmembrane region" description="Helical" evidence="1">
    <location>
        <begin position="60"/>
        <end position="83"/>
    </location>
</feature>
<proteinExistence type="predicted"/>
<sequence length="269" mass="28162">MVTTTQPRLTDYVRDQLGPPLVLIGGFFRMCVLTGKALFRVPFQWREFILQCWFIIRVAILPTMAVSIPVTVLFIFTFNILLIQVGAADISGAGAGIAVVTQIGPIVTVLVIAGAAATAICADLGARTIREEIDAMEVLGIDPIHRLVVPRVLACALVAMLLNALVSMVGLVGGYLFGVYLQNVSGGAYLATLTQLTGLPEVVIATIKALTFGLIAGLVGCYRGLTVRGGSKGLGTAVNETVVLCTVALYAVNVVLTTIGVRFGTGALG</sequence>
<dbReference type="AlphaFoldDB" id="A0A1E3TLV3"/>
<dbReference type="GO" id="GO:0043190">
    <property type="term" value="C:ATP-binding cassette (ABC) transporter complex"/>
    <property type="evidence" value="ECO:0007669"/>
    <property type="project" value="InterPro"/>
</dbReference>
<dbReference type="OrthoDB" id="5243306at2"/>
<keyword evidence="1" id="KW-0472">Membrane</keyword>
<feature type="transmembrane region" description="Helical" evidence="1">
    <location>
        <begin position="152"/>
        <end position="182"/>
    </location>
</feature>
<dbReference type="Proteomes" id="UP000252015">
    <property type="component" value="Unassembled WGS sequence"/>
</dbReference>